<reference evidence="1" key="1">
    <citation type="submission" date="2021-02" db="EMBL/GenBank/DDBJ databases">
        <title>First Annotated Genome of the Yellow-green Alga Tribonema minus.</title>
        <authorList>
            <person name="Mahan K.M."/>
        </authorList>
    </citation>
    <scope>NUCLEOTIDE SEQUENCE</scope>
    <source>
        <strain evidence="1">UTEX B ZZ1240</strain>
    </source>
</reference>
<proteinExistence type="predicted"/>
<comment type="caution">
    <text evidence="1">The sequence shown here is derived from an EMBL/GenBank/DDBJ whole genome shotgun (WGS) entry which is preliminary data.</text>
</comment>
<gene>
    <name evidence="1" type="ORF">JKP88DRAFT_243842</name>
</gene>
<keyword evidence="2" id="KW-1185">Reference proteome</keyword>
<evidence type="ECO:0000313" key="2">
    <source>
        <dbReference type="Proteomes" id="UP000664859"/>
    </source>
</evidence>
<accession>A0A836CJ96</accession>
<dbReference type="AlphaFoldDB" id="A0A836CJ96"/>
<evidence type="ECO:0000313" key="1">
    <source>
        <dbReference type="EMBL" id="KAG5187328.1"/>
    </source>
</evidence>
<protein>
    <submittedName>
        <fullName evidence="1">Uncharacterized protein</fullName>
    </submittedName>
</protein>
<dbReference type="EMBL" id="JAFCMP010000090">
    <property type="protein sequence ID" value="KAG5187328.1"/>
    <property type="molecule type" value="Genomic_DNA"/>
</dbReference>
<name>A0A836CJ96_9STRA</name>
<organism evidence="1 2">
    <name type="scientific">Tribonema minus</name>
    <dbReference type="NCBI Taxonomy" id="303371"/>
    <lineage>
        <taxon>Eukaryota</taxon>
        <taxon>Sar</taxon>
        <taxon>Stramenopiles</taxon>
        <taxon>Ochrophyta</taxon>
        <taxon>PX clade</taxon>
        <taxon>Xanthophyceae</taxon>
        <taxon>Tribonematales</taxon>
        <taxon>Tribonemataceae</taxon>
        <taxon>Tribonema</taxon>
    </lineage>
</organism>
<sequence>MSTPNDEVVDLATSRTWQLSNCGLIDSQLAELVDAIGDSTFEGVTSINLTCNRLSLKSLATLRLLHDIFPNAYVDVRHNCMSKPEVRSSEGAGWRWLIYTLDTAEQLHEYILESRATSGGMRNSAACPHPRRQRTKVGETHLHDRAFAAAFQDSTIPTLPIVRDSAAAVAELKAGRPVALRIDIPAHLIDDAPAFVRYVERSTEHMQEAISRFVTHNKGSRKVREDVVKFQAALENFMRSESVPTWLRDRSSVPYWLQDVEIYFTGGHAMWAGLTAVHRHATPTAALSVLGPKQFLFAKSDPRSACNDDDVLAQAERSKSHGAKQWAAYSGPKFKVALSSENPNLPNLVLWPPGWHHEVHTPGKFIGAAFQVMPRSISSAVASSIRWLRAAESVDLGSCSRELMETCKRRKIDYHSSVDAWVRSLK</sequence>
<dbReference type="Proteomes" id="UP000664859">
    <property type="component" value="Unassembled WGS sequence"/>
</dbReference>